<feature type="region of interest" description="Disordered" evidence="1">
    <location>
        <begin position="115"/>
        <end position="158"/>
    </location>
</feature>
<keyword evidence="3" id="KW-1185">Reference proteome</keyword>
<protein>
    <submittedName>
        <fullName evidence="2">Uncharacterized protein</fullName>
    </submittedName>
</protein>
<feature type="compositionally biased region" description="Low complexity" evidence="1">
    <location>
        <begin position="198"/>
        <end position="217"/>
    </location>
</feature>
<feature type="region of interest" description="Disordered" evidence="1">
    <location>
        <begin position="196"/>
        <end position="235"/>
    </location>
</feature>
<evidence type="ECO:0000313" key="2">
    <source>
        <dbReference type="EMBL" id="GAT44065.1"/>
    </source>
</evidence>
<gene>
    <name evidence="2" type="ORF">MCHLO_01707</name>
</gene>
<evidence type="ECO:0000256" key="1">
    <source>
        <dbReference type="SAM" id="MobiDB-lite"/>
    </source>
</evidence>
<feature type="non-terminal residue" evidence="2">
    <location>
        <position position="1"/>
    </location>
</feature>
<reference evidence="2" key="1">
    <citation type="submission" date="2014-09" db="EMBL/GenBank/DDBJ databases">
        <title>Genome sequence of the luminous mushroom Mycena chlorophos for searching fungal bioluminescence genes.</title>
        <authorList>
            <person name="Tanaka Y."/>
            <person name="Kasuga D."/>
            <person name="Oba Y."/>
            <person name="Hase S."/>
            <person name="Sato K."/>
            <person name="Oba Y."/>
            <person name="Sakakibara Y."/>
        </authorList>
    </citation>
    <scope>NUCLEOTIDE SEQUENCE</scope>
</reference>
<dbReference type="EMBL" id="DF839576">
    <property type="protein sequence ID" value="GAT44065.1"/>
    <property type="molecule type" value="Genomic_DNA"/>
</dbReference>
<sequence length="275" mass="30261">VPKVVNRHSRLLEVRFLRFDVLFVGANGVLPVVGEGLEHGAGDGDLRDVPAERDGDDGLRDAQPVRHAQFAHGPPQIHDRARSRVHGKQITALPGQHHLNPVPLRLRQDPRLRLPALPHHPAQSHGGGPAGTRVRARSGPAGRGRGQGGAEPRERQAHRGDVLGDYSDELSCAASDVSRDLCAYLESSAERMAGMQVLRPGRYSSSSASSRLPSSRLRPSKSRSPRTYRRKNKTREQAVFREAEALFLQDNIAIVIRFLSELTKYQSSADEETNE</sequence>
<feature type="compositionally biased region" description="Basic residues" evidence="1">
    <location>
        <begin position="218"/>
        <end position="233"/>
    </location>
</feature>
<name>A0ABQ0KYZ1_MYCCL</name>
<proteinExistence type="predicted"/>
<organism evidence="2 3">
    <name type="scientific">Mycena chlorophos</name>
    <name type="common">Agaric fungus</name>
    <name type="synonym">Agaricus chlorophos</name>
    <dbReference type="NCBI Taxonomy" id="658473"/>
    <lineage>
        <taxon>Eukaryota</taxon>
        <taxon>Fungi</taxon>
        <taxon>Dikarya</taxon>
        <taxon>Basidiomycota</taxon>
        <taxon>Agaricomycotina</taxon>
        <taxon>Agaricomycetes</taxon>
        <taxon>Agaricomycetidae</taxon>
        <taxon>Agaricales</taxon>
        <taxon>Marasmiineae</taxon>
        <taxon>Mycenaceae</taxon>
        <taxon>Mycena</taxon>
    </lineage>
</organism>
<dbReference type="Proteomes" id="UP000815677">
    <property type="component" value="Unassembled WGS sequence"/>
</dbReference>
<feature type="non-terminal residue" evidence="2">
    <location>
        <position position="275"/>
    </location>
</feature>
<accession>A0ABQ0KYZ1</accession>
<evidence type="ECO:0000313" key="3">
    <source>
        <dbReference type="Proteomes" id="UP000815677"/>
    </source>
</evidence>
<feature type="compositionally biased region" description="Basic and acidic residues" evidence="1">
    <location>
        <begin position="38"/>
        <end position="64"/>
    </location>
</feature>
<feature type="region of interest" description="Disordered" evidence="1">
    <location>
        <begin position="38"/>
        <end position="86"/>
    </location>
</feature>